<reference evidence="1 2" key="1">
    <citation type="submission" date="2021-06" db="EMBL/GenBank/DDBJ databases">
        <authorList>
            <person name="Sun Q."/>
            <person name="Li D."/>
        </authorList>
    </citation>
    <scope>NUCLEOTIDE SEQUENCE [LARGE SCALE GENOMIC DNA]</scope>
    <source>
        <strain evidence="1 2">MSJ-5</strain>
    </source>
</reference>
<dbReference type="Proteomes" id="UP000779508">
    <property type="component" value="Unassembled WGS sequence"/>
</dbReference>
<gene>
    <name evidence="1" type="ORF">KQI88_00040</name>
</gene>
<comment type="caution">
    <text evidence="1">The sequence shown here is derived from an EMBL/GenBank/DDBJ whole genome shotgun (WGS) entry which is preliminary data.</text>
</comment>
<organism evidence="1 2">
    <name type="scientific">Alkaliphilus flagellatus</name>
    <dbReference type="NCBI Taxonomy" id="2841507"/>
    <lineage>
        <taxon>Bacteria</taxon>
        <taxon>Bacillati</taxon>
        <taxon>Bacillota</taxon>
        <taxon>Clostridia</taxon>
        <taxon>Peptostreptococcales</taxon>
        <taxon>Natronincolaceae</taxon>
        <taxon>Alkaliphilus</taxon>
    </lineage>
</organism>
<protein>
    <recommendedName>
        <fullName evidence="3">YbbR domain-containing protein</fullName>
    </recommendedName>
</protein>
<sequence>MNKTGIRNLAPKIISILFALVLWVYVMSVINPRVSRDLVNVPVKLVNLEELKAQGLVLVGSEDFRVRVRLTGRRDEVFKISPEQIQIKADLRGYKLGVNNVPLEISAPNNIGIDVSPRFIRVELEEITKKQRDVKVLITGSPKKNYVVGNLDYKPTAIWIEGPESYVNSVENVVAKLDVTGETKNLLLSLPLKPVNSRGEEVPGVEVKTAYVDVSLSIDLLKSVPIKPDLQVTTGDGHVISNVEINPKEVILKGQEEILKGITEITTDIVQVENLTTDQVIETKLKLPQGVTLQEEVPITVSISLQKVEEETYKIPKDKIIFNNLNEKLKVDKNNIPESVDVKVVALRSVLDSIKESDISIEVDLKELTANEYTIEPVVQLPFTIEKDVKELQLNPETINIKLVEKK</sequence>
<evidence type="ECO:0000313" key="2">
    <source>
        <dbReference type="Proteomes" id="UP000779508"/>
    </source>
</evidence>
<dbReference type="EMBL" id="JAHLQK010000001">
    <property type="protein sequence ID" value="MBU5674803.1"/>
    <property type="molecule type" value="Genomic_DNA"/>
</dbReference>
<dbReference type="Pfam" id="PF07949">
    <property type="entry name" value="YbbR"/>
    <property type="match status" value="4"/>
</dbReference>
<keyword evidence="2" id="KW-1185">Reference proteome</keyword>
<proteinExistence type="predicted"/>
<dbReference type="RefSeq" id="WP_216414326.1">
    <property type="nucleotide sequence ID" value="NZ_JAHLQK010000001.1"/>
</dbReference>
<dbReference type="InterPro" id="IPR053154">
    <property type="entry name" value="c-di-AMP_regulator"/>
</dbReference>
<name>A0ABS6FZJ1_9FIRM</name>
<dbReference type="InterPro" id="IPR012505">
    <property type="entry name" value="YbbR"/>
</dbReference>
<accession>A0ABS6FZJ1</accession>
<dbReference type="PANTHER" id="PTHR37804">
    <property type="entry name" value="CDAA REGULATORY PROTEIN CDAR"/>
    <property type="match status" value="1"/>
</dbReference>
<dbReference type="PANTHER" id="PTHR37804:SF1">
    <property type="entry name" value="CDAA REGULATORY PROTEIN CDAR"/>
    <property type="match status" value="1"/>
</dbReference>
<evidence type="ECO:0008006" key="3">
    <source>
        <dbReference type="Google" id="ProtNLM"/>
    </source>
</evidence>
<evidence type="ECO:0000313" key="1">
    <source>
        <dbReference type="EMBL" id="MBU5674803.1"/>
    </source>
</evidence>